<evidence type="ECO:0000256" key="1">
    <source>
        <dbReference type="ARBA" id="ARBA00004621"/>
    </source>
</evidence>
<evidence type="ECO:0000256" key="8">
    <source>
        <dbReference type="ARBA" id="ARBA00024940"/>
    </source>
</evidence>
<dbReference type="InterPro" id="IPR028919">
    <property type="entry name" value="Viral_movement"/>
</dbReference>
<gene>
    <name evidence="10" type="primary">ORF1</name>
</gene>
<keyword evidence="7" id="KW-1031">Host cell junction</keyword>
<dbReference type="PANTHER" id="PTHR47599:SF3">
    <property type="entry name" value="CELL-TO-CELL MOVEMENT PROTEIN"/>
    <property type="match status" value="1"/>
</dbReference>
<comment type="function">
    <text evidence="8">Transports viral genome to neighboring plant cells directly through plasmosdesmata, without any budding. The movement protein allows efficient cell to cell propagation, by bypassing the host cell wall barrier. Acts by forming tubules structures that increase the size exclusion limit (SEL) of plasmodesmata, thereby allowing viral ribonucleocapsids to spread directly to neighboring cells.</text>
</comment>
<evidence type="ECO:0000256" key="2">
    <source>
        <dbReference type="ARBA" id="ARBA00009255"/>
    </source>
</evidence>
<proteinExistence type="inferred from homology"/>
<evidence type="ECO:0000256" key="6">
    <source>
        <dbReference type="ARBA" id="ARBA00023054"/>
    </source>
</evidence>
<organism evidence="10">
    <name type="scientific">Atractylodes mild mottle virus</name>
    <dbReference type="NCBI Taxonomy" id="1711685"/>
    <lineage>
        <taxon>Viruses</taxon>
        <taxon>Riboviria</taxon>
        <taxon>Pararnavirae</taxon>
        <taxon>Artverviricota</taxon>
        <taxon>Revtraviricetes</taxon>
        <taxon>Ortervirales</taxon>
        <taxon>Caulimoviridae</taxon>
        <taxon>Caulimovirus</taxon>
        <taxon>Caulimovirus maculatractylodei</taxon>
    </lineage>
</organism>
<dbReference type="GO" id="GO:0044219">
    <property type="term" value="C:host cell plasmodesma"/>
    <property type="evidence" value="ECO:0007669"/>
    <property type="project" value="UniProtKB-SubCell"/>
</dbReference>
<evidence type="ECO:0000256" key="4">
    <source>
        <dbReference type="ARBA" id="ARBA00022448"/>
    </source>
</evidence>
<comment type="similarity">
    <text evidence="2">Belongs to the caulimoviridae movement protein family.</text>
</comment>
<keyword evidence="6" id="KW-0175">Coiled coil</keyword>
<evidence type="ECO:0000256" key="7">
    <source>
        <dbReference type="ARBA" id="ARBA00023081"/>
    </source>
</evidence>
<evidence type="ECO:0000256" key="5">
    <source>
        <dbReference type="ARBA" id="ARBA00023031"/>
    </source>
</evidence>
<evidence type="ECO:0000256" key="3">
    <source>
        <dbReference type="ARBA" id="ARBA00014660"/>
    </source>
</evidence>
<evidence type="ECO:0000256" key="9">
    <source>
        <dbReference type="ARBA" id="ARBA00030527"/>
    </source>
</evidence>
<dbReference type="EMBL" id="MZ029050">
    <property type="protein sequence ID" value="QVW10191.1"/>
    <property type="molecule type" value="Genomic_DNA"/>
</dbReference>
<reference evidence="10" key="1">
    <citation type="submission" date="2021-04" db="EMBL/GenBank/DDBJ databases">
        <title>Symptoms on Atractylodes ovata caused by Atractylodes mild mottle virus.</title>
        <authorList>
            <person name="Chung B.N."/>
            <person name="Yoon J.-Y."/>
            <person name="Cho I.-S."/>
        </authorList>
    </citation>
    <scope>NUCLEOTIDE SEQUENCE</scope>
    <source>
        <strain evidence="10">AO-kr1</strain>
    </source>
</reference>
<dbReference type="InterPro" id="IPR051596">
    <property type="entry name" value="Caulimoviridae_Movement"/>
</dbReference>
<keyword evidence="5" id="KW-0916">Viral movement protein</keyword>
<accession>A0A8E7C1V0</accession>
<dbReference type="PANTHER" id="PTHR47599">
    <property type="entry name" value="CELL-TO-CELL MOVEMENT PROTEIN"/>
    <property type="match status" value="1"/>
</dbReference>
<protein>
    <recommendedName>
        <fullName evidence="3">Movement protein</fullName>
    </recommendedName>
    <alternativeName>
        <fullName evidence="9">Cell-to-cell transport protein</fullName>
    </alternativeName>
</protein>
<comment type="subcellular location">
    <subcellularLocation>
        <location evidence="1">Host cell junction</location>
        <location evidence="1">Host plasmodesma</location>
    </subcellularLocation>
</comment>
<name>A0A8E7C1V0_9VIRU</name>
<keyword evidence="4" id="KW-0813">Transport</keyword>
<sequence length="322" mass="36591">MSLEKSKGHNFDSDQSEEHTPITFCENDKGFSGNLLINQATLKQVNKINLGLEVDDVFKTNKICQFFKRKNQIYYHVSTKEVHVDIVDTKGSVYLPLITRQEVNNNLRHLKSEIRSKNSTIHLGAVKILIKAEFQAGIDSPIKMALIDNRINDRQDCILGAARGNLCYQKFMFTVYPKYDISVRTKNLDQVLSFVHHFEREDLMNPGDKVFSLTYLVGYALANSVHSVDYKHQEYIELDQVFSEVGQIEEKQFSDIKPMDTSWAIDIARGKRIMGKNLNPEVKGTTLHIGSSTTVVKPASEISLKDISDEKDDFGNTLKSIP</sequence>
<dbReference type="Pfam" id="PF01107">
    <property type="entry name" value="MP"/>
    <property type="match status" value="1"/>
</dbReference>
<dbReference type="GO" id="GO:0046740">
    <property type="term" value="P:transport of virus in host, cell to cell"/>
    <property type="evidence" value="ECO:0007669"/>
    <property type="project" value="UniProtKB-KW"/>
</dbReference>
<evidence type="ECO:0000313" key="10">
    <source>
        <dbReference type="EMBL" id="QVW10191.1"/>
    </source>
</evidence>